<dbReference type="GO" id="GO:0004312">
    <property type="term" value="F:fatty acid synthase activity"/>
    <property type="evidence" value="ECO:0007669"/>
    <property type="project" value="TreeGrafter"/>
</dbReference>
<keyword evidence="2" id="KW-0597">Phosphoprotein</keyword>
<proteinExistence type="predicted"/>
<dbReference type="Pfam" id="PF08659">
    <property type="entry name" value="KR"/>
    <property type="match status" value="1"/>
</dbReference>
<accession>A0A9P4J7J5</accession>
<dbReference type="SUPFAM" id="SSF51735">
    <property type="entry name" value="NAD(P)-binding Rossmann-fold domains"/>
    <property type="match status" value="1"/>
</dbReference>
<evidence type="ECO:0000313" key="5">
    <source>
        <dbReference type="Proteomes" id="UP000799439"/>
    </source>
</evidence>
<feature type="domain" description="Ketoreductase" evidence="3">
    <location>
        <begin position="80"/>
        <end position="227"/>
    </location>
</feature>
<evidence type="ECO:0000313" key="4">
    <source>
        <dbReference type="EMBL" id="KAF2156511.1"/>
    </source>
</evidence>
<dbReference type="GO" id="GO:0044550">
    <property type="term" value="P:secondary metabolite biosynthetic process"/>
    <property type="evidence" value="ECO:0007669"/>
    <property type="project" value="TreeGrafter"/>
</dbReference>
<keyword evidence="5" id="KW-1185">Reference proteome</keyword>
<dbReference type="PANTHER" id="PTHR43775">
    <property type="entry name" value="FATTY ACID SYNTHASE"/>
    <property type="match status" value="1"/>
</dbReference>
<dbReference type="Proteomes" id="UP000799439">
    <property type="component" value="Unassembled WGS sequence"/>
</dbReference>
<name>A0A9P4J7J5_9PEZI</name>
<evidence type="ECO:0000259" key="3">
    <source>
        <dbReference type="SMART" id="SM00822"/>
    </source>
</evidence>
<dbReference type="InterPro" id="IPR057326">
    <property type="entry name" value="KR_dom"/>
</dbReference>
<dbReference type="InterPro" id="IPR036291">
    <property type="entry name" value="NAD(P)-bd_dom_sf"/>
</dbReference>
<dbReference type="OrthoDB" id="3944235at2759"/>
<protein>
    <submittedName>
        <fullName evidence="4">KR-domain-containing protein</fullName>
    </submittedName>
</protein>
<dbReference type="AlphaFoldDB" id="A0A9P4J7J5"/>
<dbReference type="Gene3D" id="3.40.50.720">
    <property type="entry name" value="NAD(P)-binding Rossmann-like Domain"/>
    <property type="match status" value="1"/>
</dbReference>
<keyword evidence="1" id="KW-0596">Phosphopantetheine</keyword>
<dbReference type="InterPro" id="IPR013968">
    <property type="entry name" value="PKS_KR"/>
</dbReference>
<dbReference type="PANTHER" id="PTHR43775:SF37">
    <property type="entry name" value="SI:DKEY-61P9.11"/>
    <property type="match status" value="1"/>
</dbReference>
<dbReference type="EMBL" id="ML996082">
    <property type="protein sequence ID" value="KAF2156511.1"/>
    <property type="molecule type" value="Genomic_DNA"/>
</dbReference>
<dbReference type="SMART" id="SM00822">
    <property type="entry name" value="PKS_KR"/>
    <property type="match status" value="1"/>
</dbReference>
<sequence>MIKAETDDVARLMRRIVILLKDDIIPFLTTAGSFNVSDFPKAIDAVYKIIPEAGVTIAYRPDSRVPVHVTPKGLTFSATASYFLVGCLGGLGRSLVAWMVVRGARHFVFLSRSGADKPEAARLIGELQKMASETKNEMTVTVVKGSVANREDVDRAISIAKTPIRGVMQQAMFLKNDLFEDMSLESWQAVLSPKVQGSLNLHEALIHEPLDFFVMTSSILGAIGAST</sequence>
<gene>
    <name evidence="4" type="ORF">K461DRAFT_291418</name>
</gene>
<comment type="caution">
    <text evidence="4">The sequence shown here is derived from an EMBL/GenBank/DDBJ whole genome shotgun (WGS) entry which is preliminary data.</text>
</comment>
<organism evidence="4 5">
    <name type="scientific">Myriangium duriaei CBS 260.36</name>
    <dbReference type="NCBI Taxonomy" id="1168546"/>
    <lineage>
        <taxon>Eukaryota</taxon>
        <taxon>Fungi</taxon>
        <taxon>Dikarya</taxon>
        <taxon>Ascomycota</taxon>
        <taxon>Pezizomycotina</taxon>
        <taxon>Dothideomycetes</taxon>
        <taxon>Dothideomycetidae</taxon>
        <taxon>Myriangiales</taxon>
        <taxon>Myriangiaceae</taxon>
        <taxon>Myriangium</taxon>
    </lineage>
</organism>
<reference evidence="4" key="1">
    <citation type="journal article" date="2020" name="Stud. Mycol.">
        <title>101 Dothideomycetes genomes: a test case for predicting lifestyles and emergence of pathogens.</title>
        <authorList>
            <person name="Haridas S."/>
            <person name="Albert R."/>
            <person name="Binder M."/>
            <person name="Bloem J."/>
            <person name="Labutti K."/>
            <person name="Salamov A."/>
            <person name="Andreopoulos B."/>
            <person name="Baker S."/>
            <person name="Barry K."/>
            <person name="Bills G."/>
            <person name="Bluhm B."/>
            <person name="Cannon C."/>
            <person name="Castanera R."/>
            <person name="Culley D."/>
            <person name="Daum C."/>
            <person name="Ezra D."/>
            <person name="Gonzalez J."/>
            <person name="Henrissat B."/>
            <person name="Kuo A."/>
            <person name="Liang C."/>
            <person name="Lipzen A."/>
            <person name="Lutzoni F."/>
            <person name="Magnuson J."/>
            <person name="Mondo S."/>
            <person name="Nolan M."/>
            <person name="Ohm R."/>
            <person name="Pangilinan J."/>
            <person name="Park H.-J."/>
            <person name="Ramirez L."/>
            <person name="Alfaro M."/>
            <person name="Sun H."/>
            <person name="Tritt A."/>
            <person name="Yoshinaga Y."/>
            <person name="Zwiers L.-H."/>
            <person name="Turgeon B."/>
            <person name="Goodwin S."/>
            <person name="Spatafora J."/>
            <person name="Crous P."/>
            <person name="Grigoriev I."/>
        </authorList>
    </citation>
    <scope>NUCLEOTIDE SEQUENCE</scope>
    <source>
        <strain evidence="4">CBS 260.36</strain>
    </source>
</reference>
<evidence type="ECO:0000256" key="2">
    <source>
        <dbReference type="ARBA" id="ARBA00022553"/>
    </source>
</evidence>
<dbReference type="GO" id="GO:0006633">
    <property type="term" value="P:fatty acid biosynthetic process"/>
    <property type="evidence" value="ECO:0007669"/>
    <property type="project" value="TreeGrafter"/>
</dbReference>
<dbReference type="InterPro" id="IPR050091">
    <property type="entry name" value="PKS_NRPS_Biosynth_Enz"/>
</dbReference>
<evidence type="ECO:0000256" key="1">
    <source>
        <dbReference type="ARBA" id="ARBA00022450"/>
    </source>
</evidence>